<gene>
    <name evidence="2" type="ORF">PALI_a0488</name>
</gene>
<name>A0ABR9DY21_9GAMM</name>
<dbReference type="Proteomes" id="UP000648482">
    <property type="component" value="Unassembled WGS sequence"/>
</dbReference>
<dbReference type="EMBL" id="AQGU01000025">
    <property type="protein sequence ID" value="MBE0359254.1"/>
    <property type="molecule type" value="Genomic_DNA"/>
</dbReference>
<keyword evidence="3" id="KW-1185">Reference proteome</keyword>
<accession>A0ABR9DY21</accession>
<sequence>MIKSMLVACAVVLLSACTSQYPNQQVTGKQFPSISGESLEKNMVTIPSDFKADKTLILIGYKQDSQFDIDRWLIGLDMAGTTLPTYELPTIAGMAPRMFSSFIDSGMRKGIPKELWGGVITIYNDGEAVQKFTGNQRPNNSRVVLIDSNGKILYFYDRGFSVDALNKLKARIE</sequence>
<dbReference type="PROSITE" id="PS51257">
    <property type="entry name" value="PROKAR_LIPOPROTEIN"/>
    <property type="match status" value="1"/>
</dbReference>
<evidence type="ECO:0000256" key="1">
    <source>
        <dbReference type="SAM" id="SignalP"/>
    </source>
</evidence>
<keyword evidence="1" id="KW-0732">Signal</keyword>
<evidence type="ECO:0000313" key="2">
    <source>
        <dbReference type="EMBL" id="MBE0359254.1"/>
    </source>
</evidence>
<protein>
    <recommendedName>
        <fullName evidence="4">Lipoprotein</fullName>
    </recommendedName>
</protein>
<comment type="caution">
    <text evidence="2">The sequence shown here is derived from an EMBL/GenBank/DDBJ whole genome shotgun (WGS) entry which is preliminary data.</text>
</comment>
<evidence type="ECO:0000313" key="3">
    <source>
        <dbReference type="Proteomes" id="UP000648482"/>
    </source>
</evidence>
<reference evidence="2 3" key="1">
    <citation type="submission" date="2015-06" db="EMBL/GenBank/DDBJ databases">
        <title>Genome sequence of Pseudoalteromonas aliena.</title>
        <authorList>
            <person name="Xie B.-B."/>
            <person name="Rong J.-C."/>
            <person name="Qin Q.-L."/>
            <person name="Zhang Y.-Z."/>
        </authorList>
    </citation>
    <scope>NUCLEOTIDE SEQUENCE [LARGE SCALE GENOMIC DNA]</scope>
    <source>
        <strain evidence="2 3">SW19</strain>
    </source>
</reference>
<feature type="signal peptide" evidence="1">
    <location>
        <begin position="1"/>
        <end position="24"/>
    </location>
</feature>
<feature type="chain" id="PRO_5046075412" description="Lipoprotein" evidence="1">
    <location>
        <begin position="25"/>
        <end position="173"/>
    </location>
</feature>
<organism evidence="2 3">
    <name type="scientific">Pseudoalteromonas aliena SW19</name>
    <dbReference type="NCBI Taxonomy" id="1314866"/>
    <lineage>
        <taxon>Bacteria</taxon>
        <taxon>Pseudomonadati</taxon>
        <taxon>Pseudomonadota</taxon>
        <taxon>Gammaproteobacteria</taxon>
        <taxon>Alteromonadales</taxon>
        <taxon>Pseudoalteromonadaceae</taxon>
        <taxon>Pseudoalteromonas</taxon>
    </lineage>
</organism>
<proteinExistence type="predicted"/>
<dbReference type="RefSeq" id="WP_193155899.1">
    <property type="nucleotide sequence ID" value="NZ_AQGU01000025.1"/>
</dbReference>
<evidence type="ECO:0008006" key="4">
    <source>
        <dbReference type="Google" id="ProtNLM"/>
    </source>
</evidence>